<gene>
    <name evidence="4" type="ORF">HD595_001956</name>
</gene>
<keyword evidence="2" id="KW-0732">Signal</keyword>
<protein>
    <recommendedName>
        <fullName evidence="3">GerMN domain-containing protein</fullName>
    </recommendedName>
</protein>
<proteinExistence type="predicted"/>
<reference evidence="4 5" key="1">
    <citation type="submission" date="2022-06" db="EMBL/GenBank/DDBJ databases">
        <title>Sequencing the genomes of 1000 actinobacteria strains.</title>
        <authorList>
            <person name="Klenk H.-P."/>
        </authorList>
    </citation>
    <scope>NUCLEOTIDE SEQUENCE [LARGE SCALE GENOMIC DNA]</scope>
    <source>
        <strain evidence="4 5">DSM 44170</strain>
    </source>
</reference>
<evidence type="ECO:0000256" key="2">
    <source>
        <dbReference type="SAM" id="SignalP"/>
    </source>
</evidence>
<dbReference type="InterPro" id="IPR019606">
    <property type="entry name" value="GerMN"/>
</dbReference>
<dbReference type="EMBL" id="JAMZEC010000001">
    <property type="protein sequence ID" value="MCP2345834.1"/>
    <property type="molecule type" value="Genomic_DNA"/>
</dbReference>
<evidence type="ECO:0000313" key="5">
    <source>
        <dbReference type="Proteomes" id="UP001320766"/>
    </source>
</evidence>
<feature type="region of interest" description="Disordered" evidence="1">
    <location>
        <begin position="19"/>
        <end position="39"/>
    </location>
</feature>
<accession>A0ABT1JWV0</accession>
<feature type="domain" description="GerMN" evidence="3">
    <location>
        <begin position="48"/>
        <end position="157"/>
    </location>
</feature>
<dbReference type="Pfam" id="PF10646">
    <property type="entry name" value="Germane"/>
    <property type="match status" value="1"/>
</dbReference>
<feature type="chain" id="PRO_5047254232" description="GerMN domain-containing protein" evidence="2">
    <location>
        <begin position="18"/>
        <end position="182"/>
    </location>
</feature>
<feature type="signal peptide" evidence="2">
    <location>
        <begin position="1"/>
        <end position="17"/>
    </location>
</feature>
<sequence>MKELLVATVLALSPAQAAGSPAAHAPDSPVQAAAPQAGGAAGKPREVKVYFSKGNGIPGKVVAVTRRAPGQGVARFAVQQLIAGPTKAERRRGLHSELTGNLRGRSSCGADFTVAIRKGVATLRFCRTVVSDGIGGDARALYSIDRTLKQFAGVRDVISLDKKGRCLFDQSGTGKACLTAHE</sequence>
<comment type="caution">
    <text evidence="4">The sequence shown here is derived from an EMBL/GenBank/DDBJ whole genome shotgun (WGS) entry which is preliminary data.</text>
</comment>
<name>A0ABT1JWV0_9ACTN</name>
<evidence type="ECO:0000313" key="4">
    <source>
        <dbReference type="EMBL" id="MCP2345834.1"/>
    </source>
</evidence>
<organism evidence="4 5">
    <name type="scientific">Nonomuraea roseoviolacea subsp. carminata</name>
    <dbReference type="NCBI Taxonomy" id="160689"/>
    <lineage>
        <taxon>Bacteria</taxon>
        <taxon>Bacillati</taxon>
        <taxon>Actinomycetota</taxon>
        <taxon>Actinomycetes</taxon>
        <taxon>Streptosporangiales</taxon>
        <taxon>Streptosporangiaceae</taxon>
        <taxon>Nonomuraea</taxon>
    </lineage>
</organism>
<evidence type="ECO:0000256" key="1">
    <source>
        <dbReference type="SAM" id="MobiDB-lite"/>
    </source>
</evidence>
<dbReference type="RefSeq" id="WP_253767726.1">
    <property type="nucleotide sequence ID" value="NZ_BAAAVE010000032.1"/>
</dbReference>
<keyword evidence="5" id="KW-1185">Reference proteome</keyword>
<feature type="compositionally biased region" description="Low complexity" evidence="1">
    <location>
        <begin position="19"/>
        <end position="38"/>
    </location>
</feature>
<evidence type="ECO:0000259" key="3">
    <source>
        <dbReference type="Pfam" id="PF10646"/>
    </source>
</evidence>
<dbReference type="Proteomes" id="UP001320766">
    <property type="component" value="Unassembled WGS sequence"/>
</dbReference>